<comment type="caution">
    <text evidence="3">The sequence shown here is derived from an EMBL/GenBank/DDBJ whole genome shotgun (WGS) entry which is preliminary data.</text>
</comment>
<dbReference type="EMBL" id="NTHN01000134">
    <property type="protein sequence ID" value="PBD19448.1"/>
    <property type="molecule type" value="Genomic_DNA"/>
</dbReference>
<dbReference type="RefSeq" id="WP_095882012.1">
    <property type="nucleotide sequence ID" value="NZ_NTHN02000003.1"/>
</dbReference>
<reference evidence="2" key="3">
    <citation type="submission" date="2024-05" db="EMBL/GenBank/DDBJ databases">
        <title>Yangia mangrovi SAOS 153D genome.</title>
        <authorList>
            <person name="Verma A."/>
            <person name="Pal Y."/>
            <person name="Sundharam S."/>
            <person name="Bisht B."/>
            <person name="Srinivasan K."/>
        </authorList>
    </citation>
    <scope>NUCLEOTIDE SEQUENCE</scope>
    <source>
        <strain evidence="2">SAOS 153D</strain>
    </source>
</reference>
<evidence type="ECO:0000313" key="2">
    <source>
        <dbReference type="EMBL" id="MCT4369287.1"/>
    </source>
</evidence>
<reference evidence="4" key="2">
    <citation type="submission" date="2023-07" db="EMBL/GenBank/DDBJ databases">
        <title>Yangia mangrovi SAOS 153D genome.</title>
        <authorList>
            <person name="Verma A."/>
            <person name="Pal Y."/>
            <person name="Sundharam S."/>
            <person name="Bisht B."/>
            <person name="Srinivasan K."/>
        </authorList>
    </citation>
    <scope>NUCLEOTIDE SEQUENCE [LARGE SCALE GENOMIC DNA]</scope>
    <source>
        <strain evidence="4">SAOS 153D</strain>
    </source>
</reference>
<evidence type="ECO:0000256" key="1">
    <source>
        <dbReference type="SAM" id="Phobius"/>
    </source>
</evidence>
<accession>A0A2A3JWF2</accession>
<sequence>MPDRLDRHPKMNTSFLGVLGLVLVTATAAAIFGVRWQAQEYQVQLQRELGLRGAQALAQTFNKAISREWDSLRAVAARTSYAEPAEMQDFANAVVRAGGQIAWVGFASADGVVIAGSRGERLGQDVSQRNWFRAGFSGETVGTAYTKNEGTDAEISLINLSMPVKDSFGNTQAVAVYSVRISWVADYMAEAAHELELSALIRDRKGQTLVDTRPEAGSDLPARVEGLILAGRPDADRTRLHRSDAGHLYAVLPNFTLNTMPGFGWTLIVDVREDSFGAAFPQFVKHINMILAAVGLSVLIATLLLFHYLTRPFQRLIRAATALADGQMVYPREEQSTRESMLLSAVLARLQTQIQSMRAKP</sequence>
<gene>
    <name evidence="2" type="ORF">CLG85_002565</name>
    <name evidence="3" type="ORF">CLG85_09320</name>
</gene>
<protein>
    <submittedName>
        <fullName evidence="2">Cache domain-containing protein</fullName>
    </submittedName>
</protein>
<dbReference type="InterPro" id="IPR029151">
    <property type="entry name" value="Sensor-like_sf"/>
</dbReference>
<feature type="transmembrane region" description="Helical" evidence="1">
    <location>
        <begin position="289"/>
        <end position="309"/>
    </location>
</feature>
<keyword evidence="1" id="KW-0812">Transmembrane</keyword>
<keyword evidence="1" id="KW-0472">Membrane</keyword>
<keyword evidence="1" id="KW-1133">Transmembrane helix</keyword>
<proteinExistence type="predicted"/>
<organism evidence="3">
    <name type="scientific">Alloyangia mangrovi</name>
    <dbReference type="NCBI Taxonomy" id="1779329"/>
    <lineage>
        <taxon>Bacteria</taxon>
        <taxon>Pseudomonadati</taxon>
        <taxon>Pseudomonadota</taxon>
        <taxon>Alphaproteobacteria</taxon>
        <taxon>Rhodobacterales</taxon>
        <taxon>Roseobacteraceae</taxon>
        <taxon>Alloyangia</taxon>
    </lineage>
</organism>
<dbReference type="SUPFAM" id="SSF103190">
    <property type="entry name" value="Sensory domain-like"/>
    <property type="match status" value="1"/>
</dbReference>
<dbReference type="Proteomes" id="UP000217448">
    <property type="component" value="Unassembled WGS sequence"/>
</dbReference>
<evidence type="ECO:0000313" key="4">
    <source>
        <dbReference type="Proteomes" id="UP000217448"/>
    </source>
</evidence>
<dbReference type="EMBL" id="NTHN02000003">
    <property type="protein sequence ID" value="MCT4369287.1"/>
    <property type="molecule type" value="Genomic_DNA"/>
</dbReference>
<dbReference type="Gene3D" id="3.30.450.20">
    <property type="entry name" value="PAS domain"/>
    <property type="match status" value="1"/>
</dbReference>
<dbReference type="AlphaFoldDB" id="A0A2A3JWF2"/>
<name>A0A2A3JWF2_9RHOB</name>
<dbReference type="OrthoDB" id="9812260at2"/>
<evidence type="ECO:0000313" key="3">
    <source>
        <dbReference type="EMBL" id="PBD19448.1"/>
    </source>
</evidence>
<keyword evidence="4" id="KW-1185">Reference proteome</keyword>
<reference evidence="3" key="1">
    <citation type="submission" date="2017-09" db="EMBL/GenBank/DDBJ databases">
        <title>Yangia sp. SAOS 153D whole genome sequencing.</title>
        <authorList>
            <person name="Verma A."/>
            <person name="Krishnamurthi S."/>
        </authorList>
    </citation>
    <scope>NUCLEOTIDE SEQUENCE [LARGE SCALE GENOMIC DNA]</scope>
    <source>
        <strain evidence="3">SAOS 153D</strain>
    </source>
</reference>
<dbReference type="Gene3D" id="6.10.340.10">
    <property type="match status" value="1"/>
</dbReference>